<reference evidence="1" key="1">
    <citation type="journal article" date="2012" name="Nature">
        <title>The tomato genome sequence provides insights into fleshy fruit evolution.</title>
        <authorList>
            <consortium name="Tomato Genome Consortium"/>
        </authorList>
    </citation>
    <scope>NUCLEOTIDE SEQUENCE [LARGE SCALE GENOMIC DNA]</scope>
    <source>
        <strain evidence="1">cv. Heinz 1706</strain>
    </source>
</reference>
<name>A0A3Q7JQ41_SOLLC</name>
<proteinExistence type="predicted"/>
<protein>
    <submittedName>
        <fullName evidence="1">Uncharacterized protein</fullName>
    </submittedName>
</protein>
<dbReference type="InParanoid" id="A0A3Q7JQ41"/>
<evidence type="ECO:0000313" key="2">
    <source>
        <dbReference type="Proteomes" id="UP000004994"/>
    </source>
</evidence>
<keyword evidence="2" id="KW-1185">Reference proteome</keyword>
<dbReference type="EnsemblPlants" id="Solyc11g071535.1.1">
    <property type="protein sequence ID" value="Solyc11g071535.1.1"/>
    <property type="gene ID" value="Solyc11g071535.1"/>
</dbReference>
<dbReference type="Gramene" id="Solyc11g071535.1.1">
    <property type="protein sequence ID" value="Solyc11g071535.1.1"/>
    <property type="gene ID" value="Solyc11g071535.1"/>
</dbReference>
<evidence type="ECO:0000313" key="1">
    <source>
        <dbReference type="EnsemblPlants" id="Solyc11g071535.1.1"/>
    </source>
</evidence>
<reference evidence="1" key="2">
    <citation type="submission" date="2019-01" db="UniProtKB">
        <authorList>
            <consortium name="EnsemblPlants"/>
        </authorList>
    </citation>
    <scope>IDENTIFICATION</scope>
    <source>
        <strain evidence="1">cv. Heinz 1706</strain>
    </source>
</reference>
<organism evidence="1">
    <name type="scientific">Solanum lycopersicum</name>
    <name type="common">Tomato</name>
    <name type="synonym">Lycopersicon esculentum</name>
    <dbReference type="NCBI Taxonomy" id="4081"/>
    <lineage>
        <taxon>Eukaryota</taxon>
        <taxon>Viridiplantae</taxon>
        <taxon>Streptophyta</taxon>
        <taxon>Embryophyta</taxon>
        <taxon>Tracheophyta</taxon>
        <taxon>Spermatophyta</taxon>
        <taxon>Magnoliopsida</taxon>
        <taxon>eudicotyledons</taxon>
        <taxon>Gunneridae</taxon>
        <taxon>Pentapetalae</taxon>
        <taxon>asterids</taxon>
        <taxon>lamiids</taxon>
        <taxon>Solanales</taxon>
        <taxon>Solanaceae</taxon>
        <taxon>Solanoideae</taxon>
        <taxon>Solaneae</taxon>
        <taxon>Solanum</taxon>
        <taxon>Solanum subgen. Lycopersicon</taxon>
    </lineage>
</organism>
<sequence>MESEDCERKSKKPKKQKKDEIFVCVRENVLWAYLPLLELGLFEPNLLTDSPKFHFPKQSLVFTVHISVAGCRHSPWSSPYSVAFLLLIDLSEESVDGY</sequence>
<accession>A0A3Q7JQ41</accession>
<dbReference type="AlphaFoldDB" id="A0A3Q7JQ41"/>
<dbReference type="Proteomes" id="UP000004994">
    <property type="component" value="Chromosome 11"/>
</dbReference>